<dbReference type="PRINTS" id="PR00973">
    <property type="entry name" value="RIBOSOMALS17"/>
</dbReference>
<evidence type="ECO:0000313" key="8">
    <source>
        <dbReference type="EMBL" id="EAQ82595.1"/>
    </source>
</evidence>
<evidence type="ECO:0000256" key="3">
    <source>
        <dbReference type="ARBA" id="ARBA00022884"/>
    </source>
</evidence>
<comment type="subunit">
    <text evidence="6">Part of the 30S ribosomal subunit.</text>
</comment>
<dbReference type="Proteomes" id="UP000004358">
    <property type="component" value="Unassembled WGS sequence"/>
</dbReference>
<dbReference type="NCBIfam" id="TIGR03635">
    <property type="entry name" value="uS17_bact"/>
    <property type="match status" value="1"/>
</dbReference>
<dbReference type="GO" id="GO:0003735">
    <property type="term" value="F:structural constituent of ribosome"/>
    <property type="evidence" value="ECO:0007669"/>
    <property type="project" value="UniProtKB-UniRule"/>
</dbReference>
<reference evidence="8 9" key="1">
    <citation type="submission" date="2006-02" db="EMBL/GenBank/DDBJ databases">
        <authorList>
            <person name="Amann R."/>
            <person name="Ferriera S."/>
            <person name="Johnson J."/>
            <person name="Kravitz S."/>
            <person name="Halpern A."/>
            <person name="Remington K."/>
            <person name="Beeson K."/>
            <person name="Tran B."/>
            <person name="Rogers Y.-H."/>
            <person name="Friedman R."/>
            <person name="Venter J.C."/>
        </authorList>
    </citation>
    <scope>NUCLEOTIDE SEQUENCE [LARGE SCALE GENOMIC DNA]</scope>
    <source>
        <strain evidence="8 9">DSM 3645</strain>
    </source>
</reference>
<evidence type="ECO:0000256" key="4">
    <source>
        <dbReference type="ARBA" id="ARBA00022980"/>
    </source>
</evidence>
<evidence type="ECO:0000256" key="1">
    <source>
        <dbReference type="ARBA" id="ARBA00010254"/>
    </source>
</evidence>
<dbReference type="HAMAP" id="MF_01345_B">
    <property type="entry name" value="Ribosomal_uS17_B"/>
    <property type="match status" value="1"/>
</dbReference>
<dbReference type="GO" id="GO:0019843">
    <property type="term" value="F:rRNA binding"/>
    <property type="evidence" value="ECO:0007669"/>
    <property type="project" value="UniProtKB-UniRule"/>
</dbReference>
<keyword evidence="3 6" id="KW-0694">RNA-binding</keyword>
<evidence type="ECO:0000256" key="7">
    <source>
        <dbReference type="RuleBase" id="RU003872"/>
    </source>
</evidence>
<organism evidence="8 9">
    <name type="scientific">Blastopirellula marina DSM 3645</name>
    <dbReference type="NCBI Taxonomy" id="314230"/>
    <lineage>
        <taxon>Bacteria</taxon>
        <taxon>Pseudomonadati</taxon>
        <taxon>Planctomycetota</taxon>
        <taxon>Planctomycetia</taxon>
        <taxon>Pirellulales</taxon>
        <taxon>Pirellulaceae</taxon>
        <taxon>Blastopirellula</taxon>
    </lineage>
</organism>
<evidence type="ECO:0000256" key="2">
    <source>
        <dbReference type="ARBA" id="ARBA00022730"/>
    </source>
</evidence>
<dbReference type="RefSeq" id="WP_002655465.1">
    <property type="nucleotide sequence ID" value="NZ_CH672377.1"/>
</dbReference>
<evidence type="ECO:0000256" key="5">
    <source>
        <dbReference type="ARBA" id="ARBA00023274"/>
    </source>
</evidence>
<dbReference type="InterPro" id="IPR012340">
    <property type="entry name" value="NA-bd_OB-fold"/>
</dbReference>
<dbReference type="OrthoDB" id="9811714at2"/>
<evidence type="ECO:0000256" key="6">
    <source>
        <dbReference type="HAMAP-Rule" id="MF_01345"/>
    </source>
</evidence>
<dbReference type="GO" id="GO:0006412">
    <property type="term" value="P:translation"/>
    <property type="evidence" value="ECO:0007669"/>
    <property type="project" value="UniProtKB-UniRule"/>
</dbReference>
<dbReference type="Pfam" id="PF00366">
    <property type="entry name" value="Ribosomal_S17"/>
    <property type="match status" value="1"/>
</dbReference>
<gene>
    <name evidence="6" type="primary">rpsQ</name>
    <name evidence="8" type="ORF">DSM3645_09357</name>
</gene>
<dbReference type="PANTHER" id="PTHR10744">
    <property type="entry name" value="40S RIBOSOMAL PROTEIN S11 FAMILY MEMBER"/>
    <property type="match status" value="1"/>
</dbReference>
<keyword evidence="4 6" id="KW-0689">Ribosomal protein</keyword>
<comment type="function">
    <text evidence="6">One of the primary rRNA binding proteins, it binds specifically to the 5'-end of 16S ribosomal RNA.</text>
</comment>
<dbReference type="EMBL" id="AANZ01000001">
    <property type="protein sequence ID" value="EAQ82595.1"/>
    <property type="molecule type" value="Genomic_DNA"/>
</dbReference>
<dbReference type="AlphaFoldDB" id="A3ZLG2"/>
<dbReference type="InterPro" id="IPR000266">
    <property type="entry name" value="Ribosomal_uS17"/>
</dbReference>
<proteinExistence type="inferred from homology"/>
<name>A3ZLG2_9BACT</name>
<dbReference type="eggNOG" id="COG0186">
    <property type="taxonomic scope" value="Bacteria"/>
</dbReference>
<dbReference type="InterPro" id="IPR019984">
    <property type="entry name" value="Ribosomal_uS17_bact/chlr"/>
</dbReference>
<dbReference type="SUPFAM" id="SSF50249">
    <property type="entry name" value="Nucleic acid-binding proteins"/>
    <property type="match status" value="1"/>
</dbReference>
<dbReference type="STRING" id="314230.DSM3645_09357"/>
<keyword evidence="5 6" id="KW-0687">Ribonucleoprotein</keyword>
<dbReference type="HOGENOM" id="CLU_073626_1_2_0"/>
<dbReference type="NCBIfam" id="NF004123">
    <property type="entry name" value="PRK05610.1"/>
    <property type="match status" value="1"/>
</dbReference>
<dbReference type="Gene3D" id="2.40.50.140">
    <property type="entry name" value="Nucleic acid-binding proteins"/>
    <property type="match status" value="1"/>
</dbReference>
<sequence length="103" mass="11838">MPKKVLVGKVTSDKMDKTRRVEITRRLRHPLYGKYYSRRMVCHVHDESNESGQGDMVEIIESRPLSKTKRWALVRIVEKSREVDVAALKAARDQAAENLASES</sequence>
<protein>
    <recommendedName>
        <fullName evidence="6">Small ribosomal subunit protein uS17</fullName>
    </recommendedName>
</protein>
<keyword evidence="2 6" id="KW-0699">rRNA-binding</keyword>
<comment type="similarity">
    <text evidence="1 6 7">Belongs to the universal ribosomal protein uS17 family.</text>
</comment>
<comment type="caution">
    <text evidence="8">The sequence shown here is derived from an EMBL/GenBank/DDBJ whole genome shotgun (WGS) entry which is preliminary data.</text>
</comment>
<accession>A3ZLG2</accession>
<dbReference type="GO" id="GO:0022627">
    <property type="term" value="C:cytosolic small ribosomal subunit"/>
    <property type="evidence" value="ECO:0007669"/>
    <property type="project" value="UniProtKB-UniRule"/>
</dbReference>
<dbReference type="InterPro" id="IPR019979">
    <property type="entry name" value="Ribosomal_uS17_CS"/>
</dbReference>
<dbReference type="CDD" id="cd00364">
    <property type="entry name" value="Ribosomal_uS17"/>
    <property type="match status" value="1"/>
</dbReference>
<dbReference type="PROSITE" id="PS00056">
    <property type="entry name" value="RIBOSOMAL_S17"/>
    <property type="match status" value="1"/>
</dbReference>
<evidence type="ECO:0000313" key="9">
    <source>
        <dbReference type="Proteomes" id="UP000004358"/>
    </source>
</evidence>
<dbReference type="PANTHER" id="PTHR10744:SF1">
    <property type="entry name" value="SMALL RIBOSOMAL SUBUNIT PROTEIN US17M"/>
    <property type="match status" value="1"/>
</dbReference>